<reference evidence="10" key="1">
    <citation type="submission" date="2023-01" db="EMBL/GenBank/DDBJ databases">
        <authorList>
            <person name="Piombo E."/>
        </authorList>
    </citation>
    <scope>NUCLEOTIDE SEQUENCE</scope>
</reference>
<dbReference type="InterPro" id="IPR017853">
    <property type="entry name" value="GH"/>
</dbReference>
<dbReference type="PANTHER" id="PTHR42715:SF3">
    <property type="entry name" value="BETA-GLUCOSIDASE B-RELATED"/>
    <property type="match status" value="1"/>
</dbReference>
<keyword evidence="8" id="KW-0472">Membrane</keyword>
<comment type="pathway">
    <text evidence="2">Glycan metabolism; cellulose degradation.</text>
</comment>
<protein>
    <recommendedName>
        <fullName evidence="4">beta-glucosidase</fullName>
        <ecNumber evidence="4">3.2.1.21</ecNumber>
    </recommendedName>
</protein>
<sequence>MYEIGQAIAEQTKTKSASVILAPTMCIYRHPLGGCNFESFSEDPFLIGKLASAYVKGVQSRGIGVTPKHFVGRLLSKLYLIGFPACLILITYNTVIAQRALCEVYLLPFQMVVRDADPWCMIVLIIWLIASTAIYRESSSKV</sequence>
<dbReference type="InterPro" id="IPR036962">
    <property type="entry name" value="Glyco_hydro_3_N_sf"/>
</dbReference>
<evidence type="ECO:0000256" key="5">
    <source>
        <dbReference type="ARBA" id="ARBA00022801"/>
    </source>
</evidence>
<dbReference type="EMBL" id="CABFNP030001210">
    <property type="protein sequence ID" value="CAI6092476.1"/>
    <property type="molecule type" value="Genomic_DNA"/>
</dbReference>
<keyword evidence="7" id="KW-0326">Glycosidase</keyword>
<comment type="caution">
    <text evidence="10">The sequence shown here is derived from an EMBL/GenBank/DDBJ whole genome shotgun (WGS) entry which is preliminary data.</text>
</comment>
<dbReference type="Proteomes" id="UP001160390">
    <property type="component" value="Unassembled WGS sequence"/>
</dbReference>
<feature type="transmembrane region" description="Helical" evidence="8">
    <location>
        <begin position="78"/>
        <end position="96"/>
    </location>
</feature>
<evidence type="ECO:0000256" key="4">
    <source>
        <dbReference type="ARBA" id="ARBA00012744"/>
    </source>
</evidence>
<dbReference type="PANTHER" id="PTHR42715">
    <property type="entry name" value="BETA-GLUCOSIDASE"/>
    <property type="match status" value="1"/>
</dbReference>
<dbReference type="GO" id="GO:0008422">
    <property type="term" value="F:beta-glucosidase activity"/>
    <property type="evidence" value="ECO:0007669"/>
    <property type="project" value="UniProtKB-EC"/>
</dbReference>
<keyword evidence="6" id="KW-0325">Glycoprotein</keyword>
<comment type="similarity">
    <text evidence="3">Belongs to the glycosyl hydrolase 3 family.</text>
</comment>
<dbReference type="InterPro" id="IPR050288">
    <property type="entry name" value="Cellulose_deg_GH3"/>
</dbReference>
<evidence type="ECO:0000256" key="2">
    <source>
        <dbReference type="ARBA" id="ARBA00004987"/>
    </source>
</evidence>
<organism evidence="10 11">
    <name type="scientific">Clonostachys chloroleuca</name>
    <dbReference type="NCBI Taxonomy" id="1926264"/>
    <lineage>
        <taxon>Eukaryota</taxon>
        <taxon>Fungi</taxon>
        <taxon>Dikarya</taxon>
        <taxon>Ascomycota</taxon>
        <taxon>Pezizomycotina</taxon>
        <taxon>Sordariomycetes</taxon>
        <taxon>Hypocreomycetidae</taxon>
        <taxon>Hypocreales</taxon>
        <taxon>Bionectriaceae</taxon>
        <taxon>Clonostachys</taxon>
    </lineage>
</organism>
<evidence type="ECO:0000313" key="10">
    <source>
        <dbReference type="EMBL" id="CAI6092476.1"/>
    </source>
</evidence>
<evidence type="ECO:0000256" key="3">
    <source>
        <dbReference type="ARBA" id="ARBA00005336"/>
    </source>
</evidence>
<evidence type="ECO:0000256" key="1">
    <source>
        <dbReference type="ARBA" id="ARBA00000448"/>
    </source>
</evidence>
<name>A0AA35Q3C6_9HYPO</name>
<dbReference type="SUPFAM" id="SSF51445">
    <property type="entry name" value="(Trans)glycosidases"/>
    <property type="match status" value="1"/>
</dbReference>
<dbReference type="GO" id="GO:0009251">
    <property type="term" value="P:glucan catabolic process"/>
    <property type="evidence" value="ECO:0007669"/>
    <property type="project" value="TreeGrafter"/>
</dbReference>
<evidence type="ECO:0000256" key="8">
    <source>
        <dbReference type="SAM" id="Phobius"/>
    </source>
</evidence>
<dbReference type="AlphaFoldDB" id="A0AA35Q3C6"/>
<proteinExistence type="inferred from homology"/>
<evidence type="ECO:0000313" key="11">
    <source>
        <dbReference type="Proteomes" id="UP001160390"/>
    </source>
</evidence>
<feature type="transmembrane region" description="Helical" evidence="8">
    <location>
        <begin position="116"/>
        <end position="135"/>
    </location>
</feature>
<keyword evidence="5" id="KW-0378">Hydrolase</keyword>
<keyword evidence="8" id="KW-1133">Transmembrane helix</keyword>
<dbReference type="Gene3D" id="3.20.20.300">
    <property type="entry name" value="Glycoside hydrolase, family 3, N-terminal domain"/>
    <property type="match status" value="1"/>
</dbReference>
<accession>A0AA35Q3C6</accession>
<feature type="domain" description="Glycoside hydrolase family 3 N-terminal" evidence="9">
    <location>
        <begin position="2"/>
        <end position="73"/>
    </location>
</feature>
<evidence type="ECO:0000259" key="9">
    <source>
        <dbReference type="Pfam" id="PF00933"/>
    </source>
</evidence>
<evidence type="ECO:0000256" key="7">
    <source>
        <dbReference type="ARBA" id="ARBA00023295"/>
    </source>
</evidence>
<keyword evidence="8" id="KW-0812">Transmembrane</keyword>
<keyword evidence="11" id="KW-1185">Reference proteome</keyword>
<gene>
    <name evidence="10" type="ORF">CCHLO57077_00017643</name>
</gene>
<dbReference type="InterPro" id="IPR001764">
    <property type="entry name" value="Glyco_hydro_3_N"/>
</dbReference>
<dbReference type="EC" id="3.2.1.21" evidence="4"/>
<evidence type="ECO:0000256" key="6">
    <source>
        <dbReference type="ARBA" id="ARBA00023180"/>
    </source>
</evidence>
<dbReference type="Pfam" id="PF00933">
    <property type="entry name" value="Glyco_hydro_3"/>
    <property type="match status" value="1"/>
</dbReference>
<comment type="catalytic activity">
    <reaction evidence="1">
        <text>Hydrolysis of terminal, non-reducing beta-D-glucosyl residues with release of beta-D-glucose.</text>
        <dbReference type="EC" id="3.2.1.21"/>
    </reaction>
</comment>